<comment type="similarity">
    <text evidence="1">Belongs to the AP2/ERF transcription factor family. ERF subfamily.</text>
</comment>
<reference evidence="2" key="1">
    <citation type="submission" date="2023-12" db="EMBL/GenBank/DDBJ databases">
        <title>Genome assembly of Anisodus tanguticus.</title>
        <authorList>
            <person name="Wang Y.-J."/>
        </authorList>
    </citation>
    <scope>NUCLEOTIDE SEQUENCE</scope>
    <source>
        <strain evidence="2">KB-2021</strain>
        <tissue evidence="2">Leaf</tissue>
    </source>
</reference>
<comment type="caution">
    <text evidence="2">The sequence shown here is derived from an EMBL/GenBank/DDBJ whole genome shotgun (WGS) entry which is preliminary data.</text>
</comment>
<dbReference type="PANTHER" id="PTHR31985:SF242">
    <property type="entry name" value="OS02G0676800 PROTEIN"/>
    <property type="match status" value="1"/>
</dbReference>
<gene>
    <name evidence="2" type="ORF">RND71_019013</name>
</gene>
<sequence length="120" mass="13458">MAAAAAYDIAALALKGSNNVVLNFPHHANSYPKLPSSPSPADIRRAAAIAAEMMALHGDNDRSTGSRSMYGKLLFPNLKNEFYKATYSFFMNMNCLKERRFSWLEDINCKLSFNHVLFHI</sequence>
<dbReference type="EMBL" id="JAVYJV010000009">
    <property type="protein sequence ID" value="KAK4363772.1"/>
    <property type="molecule type" value="Genomic_DNA"/>
</dbReference>
<accession>A0AAE1VCK1</accession>
<organism evidence="2 3">
    <name type="scientific">Anisodus tanguticus</name>
    <dbReference type="NCBI Taxonomy" id="243964"/>
    <lineage>
        <taxon>Eukaryota</taxon>
        <taxon>Viridiplantae</taxon>
        <taxon>Streptophyta</taxon>
        <taxon>Embryophyta</taxon>
        <taxon>Tracheophyta</taxon>
        <taxon>Spermatophyta</taxon>
        <taxon>Magnoliopsida</taxon>
        <taxon>eudicotyledons</taxon>
        <taxon>Gunneridae</taxon>
        <taxon>Pentapetalae</taxon>
        <taxon>asterids</taxon>
        <taxon>lamiids</taxon>
        <taxon>Solanales</taxon>
        <taxon>Solanaceae</taxon>
        <taxon>Solanoideae</taxon>
        <taxon>Hyoscyameae</taxon>
        <taxon>Anisodus</taxon>
    </lineage>
</organism>
<dbReference type="AlphaFoldDB" id="A0AAE1VCK1"/>
<dbReference type="InterPro" id="IPR051032">
    <property type="entry name" value="AP2/ERF_TF_ERF_subfamily"/>
</dbReference>
<dbReference type="PANTHER" id="PTHR31985">
    <property type="entry name" value="ETHYLENE-RESPONSIVE TRANSCRIPTION FACTOR ERF042-RELATED"/>
    <property type="match status" value="1"/>
</dbReference>
<proteinExistence type="inferred from homology"/>
<name>A0AAE1VCK1_9SOLA</name>
<evidence type="ECO:0000256" key="1">
    <source>
        <dbReference type="ARBA" id="ARBA00024343"/>
    </source>
</evidence>
<evidence type="ECO:0000313" key="3">
    <source>
        <dbReference type="Proteomes" id="UP001291623"/>
    </source>
</evidence>
<dbReference type="Proteomes" id="UP001291623">
    <property type="component" value="Unassembled WGS sequence"/>
</dbReference>
<keyword evidence="3" id="KW-1185">Reference proteome</keyword>
<evidence type="ECO:0000313" key="2">
    <source>
        <dbReference type="EMBL" id="KAK4363772.1"/>
    </source>
</evidence>
<protein>
    <submittedName>
        <fullName evidence="2">Uncharacterized protein</fullName>
    </submittedName>
</protein>